<gene>
    <name evidence="8" type="primary">hepT</name>
    <name evidence="8" type="ORF">Bravens_01603</name>
</gene>
<feature type="region of interest" description="Disordered" evidence="7">
    <location>
        <begin position="1"/>
        <end position="24"/>
    </location>
</feature>
<dbReference type="GO" id="GO:0046872">
    <property type="term" value="F:metal ion binding"/>
    <property type="evidence" value="ECO:0007669"/>
    <property type="project" value="UniProtKB-KW"/>
</dbReference>
<keyword evidence="3 6" id="KW-0808">Transferase</keyword>
<dbReference type="EMBL" id="LQQC01000010">
    <property type="protein sequence ID" value="KXZ58554.1"/>
    <property type="molecule type" value="Genomic_DNA"/>
</dbReference>
<dbReference type="InterPro" id="IPR008949">
    <property type="entry name" value="Isoprenoid_synthase_dom_sf"/>
</dbReference>
<dbReference type="EC" id="2.5.1.30" evidence="8"/>
<reference evidence="8 9" key="1">
    <citation type="submission" date="2016-01" db="EMBL/GenBank/DDBJ databases">
        <title>Use of Whole Genome Sequencing to ascertain that Brevibacterium massiliense (Roux, Raoult 2009) is a later heterotypic synonym of Brevibacterium ravenspurgense (Mages 2008).</title>
        <authorList>
            <person name="Bernier A.-M."/>
            <person name="Burdz T."/>
            <person name="Huynh C."/>
            <person name="Pachecho A.L."/>
            <person name="Wiebe D."/>
            <person name="Bonner C."/>
            <person name="Bernard K."/>
        </authorList>
    </citation>
    <scope>NUCLEOTIDE SEQUENCE [LARGE SCALE GENOMIC DNA]</scope>
    <source>
        <strain evidence="8 9">CCUG56047</strain>
    </source>
</reference>
<dbReference type="PANTHER" id="PTHR12001:SF69">
    <property type="entry name" value="ALL TRANS-POLYPRENYL-DIPHOSPHATE SYNTHASE PDSS1"/>
    <property type="match status" value="1"/>
</dbReference>
<proteinExistence type="inferred from homology"/>
<organism evidence="8 9">
    <name type="scientific">Brevibacterium ravenspurgense</name>
    <dbReference type="NCBI Taxonomy" id="479117"/>
    <lineage>
        <taxon>Bacteria</taxon>
        <taxon>Bacillati</taxon>
        <taxon>Actinomycetota</taxon>
        <taxon>Actinomycetes</taxon>
        <taxon>Micrococcales</taxon>
        <taxon>Brevibacteriaceae</taxon>
        <taxon>Brevibacterium</taxon>
    </lineage>
</organism>
<dbReference type="CDD" id="cd00685">
    <property type="entry name" value="Trans_IPPS_HT"/>
    <property type="match status" value="1"/>
</dbReference>
<evidence type="ECO:0000256" key="6">
    <source>
        <dbReference type="RuleBase" id="RU004466"/>
    </source>
</evidence>
<dbReference type="PANTHER" id="PTHR12001">
    <property type="entry name" value="GERANYLGERANYL PYROPHOSPHATE SYNTHASE"/>
    <property type="match status" value="1"/>
</dbReference>
<dbReference type="SFLD" id="SFLDG01017">
    <property type="entry name" value="Polyprenyl_Transferase_Like"/>
    <property type="match status" value="1"/>
</dbReference>
<evidence type="ECO:0000256" key="1">
    <source>
        <dbReference type="ARBA" id="ARBA00001946"/>
    </source>
</evidence>
<evidence type="ECO:0000313" key="9">
    <source>
        <dbReference type="Proteomes" id="UP000243589"/>
    </source>
</evidence>
<keyword evidence="5" id="KW-0460">Magnesium</keyword>
<sequence>MAPSGEASAPSAQPGTQPKPGAFAAVGADLSANLDRQLEQVETLLNETVRQTSRLADESSRYLLSAGGKRVRPSLVLLAAQWAAQLTPGADADSFDVVKAGAVVELTHLATLYHDDVMDEAPVRRGAPAAHHVWNNSVAILTGDVLLARASSLCSELGPRAVLLQSETFERLVLGQLSEYTGPEDEADPIAHHIRVLSDKTGSLIAACGEFAVLASGGSPELVEPLREYGENVGVAFQLADDIIDLASDEADSGKTPGTDLREGVPTMPTLLLRREAAAGDSEAQRIVELLDADLSSDEALEAARTALVAHPVMEAARAEARRWSAKAVDALRDLPDGPIKSAFELFAAGVVNRVG</sequence>
<accession>A0A150H968</accession>
<comment type="caution">
    <text evidence="8">The sequence shown here is derived from an EMBL/GenBank/DDBJ whole genome shotgun (WGS) entry which is preliminary data.</text>
</comment>
<evidence type="ECO:0000256" key="2">
    <source>
        <dbReference type="ARBA" id="ARBA00006706"/>
    </source>
</evidence>
<dbReference type="Gene3D" id="1.10.600.10">
    <property type="entry name" value="Farnesyl Diphosphate Synthase"/>
    <property type="match status" value="1"/>
</dbReference>
<evidence type="ECO:0000256" key="7">
    <source>
        <dbReference type="SAM" id="MobiDB-lite"/>
    </source>
</evidence>
<comment type="similarity">
    <text evidence="2 6">Belongs to the FPP/GGPP synthase family.</text>
</comment>
<dbReference type="InterPro" id="IPR033749">
    <property type="entry name" value="Polyprenyl_synt_CS"/>
</dbReference>
<evidence type="ECO:0000256" key="3">
    <source>
        <dbReference type="ARBA" id="ARBA00022679"/>
    </source>
</evidence>
<evidence type="ECO:0000313" key="8">
    <source>
        <dbReference type="EMBL" id="KXZ58554.1"/>
    </source>
</evidence>
<evidence type="ECO:0000256" key="5">
    <source>
        <dbReference type="ARBA" id="ARBA00022842"/>
    </source>
</evidence>
<keyword evidence="9" id="KW-1185">Reference proteome</keyword>
<dbReference type="InterPro" id="IPR000092">
    <property type="entry name" value="Polyprenyl_synt"/>
</dbReference>
<name>A0A150H968_9MICO</name>
<dbReference type="AlphaFoldDB" id="A0A150H968"/>
<protein>
    <submittedName>
        <fullName evidence="8">Heptaprenyl diphosphate synthase component 2</fullName>
        <ecNumber evidence="8">2.5.1.30</ecNumber>
    </submittedName>
</protein>
<comment type="cofactor">
    <cofactor evidence="1">
        <name>Mg(2+)</name>
        <dbReference type="ChEBI" id="CHEBI:18420"/>
    </cofactor>
</comment>
<dbReference type="SUPFAM" id="SSF48576">
    <property type="entry name" value="Terpenoid synthases"/>
    <property type="match status" value="1"/>
</dbReference>
<dbReference type="Proteomes" id="UP000243589">
    <property type="component" value="Unassembled WGS sequence"/>
</dbReference>
<evidence type="ECO:0000256" key="4">
    <source>
        <dbReference type="ARBA" id="ARBA00022723"/>
    </source>
</evidence>
<dbReference type="GO" id="GO:0008299">
    <property type="term" value="P:isoprenoid biosynthetic process"/>
    <property type="evidence" value="ECO:0007669"/>
    <property type="project" value="InterPro"/>
</dbReference>
<keyword evidence="4" id="KW-0479">Metal-binding</keyword>
<dbReference type="GO" id="GO:0000010">
    <property type="term" value="F:heptaprenyl diphosphate synthase activity"/>
    <property type="evidence" value="ECO:0007669"/>
    <property type="project" value="UniProtKB-EC"/>
</dbReference>
<dbReference type="PATRIC" id="fig|479117.4.peg.1590"/>
<dbReference type="Pfam" id="PF00348">
    <property type="entry name" value="polyprenyl_synt"/>
    <property type="match status" value="1"/>
</dbReference>
<dbReference type="RefSeq" id="WP_062022126.1">
    <property type="nucleotide sequence ID" value="NZ_LQQC01000010.1"/>
</dbReference>
<dbReference type="PROSITE" id="PS00444">
    <property type="entry name" value="POLYPRENYL_SYNTHASE_2"/>
    <property type="match status" value="1"/>
</dbReference>
<dbReference type="SFLD" id="SFLDS00005">
    <property type="entry name" value="Isoprenoid_Synthase_Type_I"/>
    <property type="match status" value="1"/>
</dbReference>